<name>A0A2C1LWP3_BACCE</name>
<evidence type="ECO:0000313" key="3">
    <source>
        <dbReference type="Proteomes" id="UP000225766"/>
    </source>
</evidence>
<dbReference type="EMBL" id="NUMG01000010">
    <property type="protein sequence ID" value="PGU02858.1"/>
    <property type="molecule type" value="Genomic_DNA"/>
</dbReference>
<comment type="caution">
    <text evidence="2">The sequence shown here is derived from an EMBL/GenBank/DDBJ whole genome shotgun (WGS) entry which is preliminary data.</text>
</comment>
<keyword evidence="2" id="KW-0121">Carboxypeptidase</keyword>
<sequence length="273" mass="30791">MKKIVIISAATIGIGITSFAYFGSRSPLHNEAKVVKTQKHNEAKAAETQKHDEHRKEEIPAFPKAADTAKKIDENFLLVTNPDSPLVLVNKHRKLPDGYIPKDLTKPNVPFTSPKDKEKTLLRKDAATALEKMFQSAKEQGLELTAVSGYRSYKRQQSLHNTYIKRQGKAKADSVSAVPGTSEHQTGLTMDISSESAEYKLEPIFGETEEGKWIAAHAHEFGFVIRYLEDKTDTTEYAYEPWHLRYVGNPYATYLYQHHLTLEEAMGEKISEP</sequence>
<keyword evidence="2" id="KW-0378">Hydrolase</keyword>
<keyword evidence="2" id="KW-0645">Protease</keyword>
<feature type="domain" description="D-alanyl-D-alanine carboxypeptidase-like core" evidence="1">
    <location>
        <begin position="121"/>
        <end position="248"/>
    </location>
</feature>
<dbReference type="GO" id="GO:0006508">
    <property type="term" value="P:proteolysis"/>
    <property type="evidence" value="ECO:0007669"/>
    <property type="project" value="InterPro"/>
</dbReference>
<dbReference type="InterPro" id="IPR003709">
    <property type="entry name" value="VanY-like_core_dom"/>
</dbReference>
<proteinExistence type="predicted"/>
<evidence type="ECO:0000259" key="1">
    <source>
        <dbReference type="Pfam" id="PF02557"/>
    </source>
</evidence>
<dbReference type="GO" id="GO:0004180">
    <property type="term" value="F:carboxypeptidase activity"/>
    <property type="evidence" value="ECO:0007669"/>
    <property type="project" value="UniProtKB-KW"/>
</dbReference>
<dbReference type="Proteomes" id="UP000225766">
    <property type="component" value="Unassembled WGS sequence"/>
</dbReference>
<organism evidence="2 3">
    <name type="scientific">Bacillus cereus</name>
    <dbReference type="NCBI Taxonomy" id="1396"/>
    <lineage>
        <taxon>Bacteria</taxon>
        <taxon>Bacillati</taxon>
        <taxon>Bacillota</taxon>
        <taxon>Bacilli</taxon>
        <taxon>Bacillales</taxon>
        <taxon>Bacillaceae</taxon>
        <taxon>Bacillus</taxon>
        <taxon>Bacillus cereus group</taxon>
    </lineage>
</organism>
<protein>
    <submittedName>
        <fullName evidence="2">D-alanyl-D-alanine carboxypeptidase</fullName>
    </submittedName>
</protein>
<evidence type="ECO:0000313" key="2">
    <source>
        <dbReference type="EMBL" id="PGU02858.1"/>
    </source>
</evidence>
<dbReference type="PANTHER" id="PTHR34385:SF1">
    <property type="entry name" value="PEPTIDOGLYCAN L-ALANYL-D-GLUTAMATE ENDOPEPTIDASE CWLK"/>
    <property type="match status" value="1"/>
</dbReference>
<dbReference type="AlphaFoldDB" id="A0A2C1LWP3"/>
<dbReference type="InterPro" id="IPR058193">
    <property type="entry name" value="VanY/YodJ_core_dom"/>
</dbReference>
<dbReference type="InterPro" id="IPR009045">
    <property type="entry name" value="Zn_M74/Hedgehog-like"/>
</dbReference>
<dbReference type="CDD" id="cd14852">
    <property type="entry name" value="LD-carboxypeptidase"/>
    <property type="match status" value="1"/>
</dbReference>
<dbReference type="Gene3D" id="3.30.1380.10">
    <property type="match status" value="1"/>
</dbReference>
<gene>
    <name evidence="2" type="ORF">COD19_11095</name>
</gene>
<accession>A0A2C1LWP3</accession>
<dbReference type="Pfam" id="PF02557">
    <property type="entry name" value="VanY"/>
    <property type="match status" value="1"/>
</dbReference>
<dbReference type="InterPro" id="IPR052179">
    <property type="entry name" value="DD-CPase-like"/>
</dbReference>
<dbReference type="SUPFAM" id="SSF55166">
    <property type="entry name" value="Hedgehog/DD-peptidase"/>
    <property type="match status" value="1"/>
</dbReference>
<reference evidence="2 3" key="1">
    <citation type="submission" date="2017-09" db="EMBL/GenBank/DDBJ databases">
        <title>Large-scale bioinformatics analysis of Bacillus genomes uncovers conserved roles of natural products in bacterial physiology.</title>
        <authorList>
            <consortium name="Agbiome Team Llc"/>
            <person name="Bleich R.M."/>
            <person name="Grubbs K.J."/>
            <person name="Santa Maria K.C."/>
            <person name="Allen S.E."/>
            <person name="Farag S."/>
            <person name="Shank E.A."/>
            <person name="Bowers A."/>
        </authorList>
    </citation>
    <scope>NUCLEOTIDE SEQUENCE [LARGE SCALE GENOMIC DNA]</scope>
    <source>
        <strain evidence="2 3">AFS040105</strain>
    </source>
</reference>
<dbReference type="RefSeq" id="WP_098882601.1">
    <property type="nucleotide sequence ID" value="NZ_NUMG01000010.1"/>
</dbReference>
<dbReference type="PANTHER" id="PTHR34385">
    <property type="entry name" value="D-ALANYL-D-ALANINE CARBOXYPEPTIDASE"/>
    <property type="match status" value="1"/>
</dbReference>